<reference evidence="1" key="1">
    <citation type="submission" date="2018-01" db="EMBL/GenBank/DDBJ databases">
        <title>Genomic characterization of Leptospira inadai serogroup Lyme isolated from captured rat in Brazil and comparative analysis with human reference strain.</title>
        <authorList>
            <person name="Moreno L.Z."/>
            <person name="Loureiro A.P."/>
            <person name="Miraglia F."/>
            <person name="Kremer F.S."/>
            <person name="Eslabao M.R."/>
            <person name="Dellagostin O.A."/>
            <person name="Lilenbaum W."/>
            <person name="Moreno A.M."/>
        </authorList>
    </citation>
    <scope>NUCLEOTIDE SEQUENCE [LARGE SCALE GENOMIC DNA]</scope>
    <source>
        <strain evidence="1">M34/99</strain>
    </source>
</reference>
<evidence type="ECO:0000313" key="2">
    <source>
        <dbReference type="Proteomes" id="UP000094669"/>
    </source>
</evidence>
<protein>
    <recommendedName>
        <fullName evidence="3">Lipoprotein</fullName>
    </recommendedName>
</protein>
<gene>
    <name evidence="1" type="ORF">BES34_016590</name>
</gene>
<dbReference type="EMBL" id="MCRM02000021">
    <property type="protein sequence ID" value="PNV73668.1"/>
    <property type="molecule type" value="Genomic_DNA"/>
</dbReference>
<comment type="caution">
    <text evidence="1">The sequence shown here is derived from an EMBL/GenBank/DDBJ whole genome shotgun (WGS) entry which is preliminary data.</text>
</comment>
<dbReference type="RefSeq" id="WP_010415424.1">
    <property type="nucleotide sequence ID" value="NZ_MCRM02000021.1"/>
</dbReference>
<accession>A0ABX4YF54</accession>
<evidence type="ECO:0000313" key="1">
    <source>
        <dbReference type="EMBL" id="PNV73668.1"/>
    </source>
</evidence>
<keyword evidence="2" id="KW-1185">Reference proteome</keyword>
<name>A0ABX4YF54_9LEPT</name>
<organism evidence="1 2">
    <name type="scientific">Leptospira inadai serovar Lyme</name>
    <dbReference type="NCBI Taxonomy" id="293084"/>
    <lineage>
        <taxon>Bacteria</taxon>
        <taxon>Pseudomonadati</taxon>
        <taxon>Spirochaetota</taxon>
        <taxon>Spirochaetia</taxon>
        <taxon>Leptospirales</taxon>
        <taxon>Leptospiraceae</taxon>
        <taxon>Leptospira</taxon>
    </lineage>
</organism>
<dbReference type="Proteomes" id="UP000094669">
    <property type="component" value="Unassembled WGS sequence"/>
</dbReference>
<proteinExistence type="predicted"/>
<evidence type="ECO:0008006" key="3">
    <source>
        <dbReference type="Google" id="ProtNLM"/>
    </source>
</evidence>
<sequence length="85" mass="9493">MKKSLLFILSFYLYGSYFGILAQDTSNPTTAATPRDKMVCTRIDLEIIGTSYNEGLRCETKDAICYMIEGFAMSCFPKPKSISGQ</sequence>